<comment type="caution">
    <text evidence="10">The sequence shown here is derived from an EMBL/GenBank/DDBJ whole genome shotgun (WGS) entry which is preliminary data.</text>
</comment>
<dbReference type="EMBL" id="SSXP01000006">
    <property type="protein sequence ID" value="TII07868.1"/>
    <property type="molecule type" value="Genomic_DNA"/>
</dbReference>
<dbReference type="Gene3D" id="2.60.40.740">
    <property type="match status" value="1"/>
</dbReference>
<evidence type="ECO:0000256" key="8">
    <source>
        <dbReference type="SAM" id="SignalP"/>
    </source>
</evidence>
<name>A0A4T2H6R8_STRSU</name>
<dbReference type="InterPro" id="IPR009459">
    <property type="entry name" value="MucBP_dom"/>
</dbReference>
<feature type="chain" id="PRO_5020672220" evidence="8">
    <location>
        <begin position="34"/>
        <end position="880"/>
    </location>
</feature>
<evidence type="ECO:0000256" key="3">
    <source>
        <dbReference type="ARBA" id="ARBA00022729"/>
    </source>
</evidence>
<keyword evidence="5" id="KW-0572">Peptidoglycan-anchor</keyword>
<protein>
    <submittedName>
        <fullName evidence="10">LPXTG cell wall anchor domain-containing protein</fullName>
    </submittedName>
</protein>
<feature type="transmembrane region" description="Helical" evidence="7">
    <location>
        <begin position="857"/>
        <end position="874"/>
    </location>
</feature>
<dbReference type="AlphaFoldDB" id="A0A4T2H6R8"/>
<dbReference type="PROSITE" id="PS50847">
    <property type="entry name" value="GRAM_POS_ANCHORING"/>
    <property type="match status" value="1"/>
</dbReference>
<keyword evidence="1" id="KW-0134">Cell wall</keyword>
<feature type="region of interest" description="Disordered" evidence="6">
    <location>
        <begin position="809"/>
        <end position="851"/>
    </location>
</feature>
<dbReference type="Proteomes" id="UP000305768">
    <property type="component" value="Unassembled WGS sequence"/>
</dbReference>
<dbReference type="Pfam" id="PF06458">
    <property type="entry name" value="MucBP"/>
    <property type="match status" value="2"/>
</dbReference>
<evidence type="ECO:0000256" key="1">
    <source>
        <dbReference type="ARBA" id="ARBA00022512"/>
    </source>
</evidence>
<feature type="domain" description="Gram-positive cocci surface proteins LPxTG" evidence="9">
    <location>
        <begin position="848"/>
        <end position="880"/>
    </location>
</feature>
<evidence type="ECO:0000313" key="10">
    <source>
        <dbReference type="EMBL" id="TII07868.1"/>
    </source>
</evidence>
<evidence type="ECO:0000313" key="11">
    <source>
        <dbReference type="Proteomes" id="UP000305768"/>
    </source>
</evidence>
<proteinExistence type="predicted"/>
<dbReference type="Gene3D" id="3.10.20.320">
    <property type="entry name" value="Putative peptidoglycan bound protein (lpxtg motif)"/>
    <property type="match status" value="1"/>
</dbReference>
<dbReference type="RefSeq" id="WP_105242262.1">
    <property type="nucleotide sequence ID" value="NZ_JARQOJ010000005.1"/>
</dbReference>
<organism evidence="10 11">
    <name type="scientific">Streptococcus suis</name>
    <dbReference type="NCBI Taxonomy" id="1307"/>
    <lineage>
        <taxon>Bacteria</taxon>
        <taxon>Bacillati</taxon>
        <taxon>Bacillota</taxon>
        <taxon>Bacilli</taxon>
        <taxon>Lactobacillales</taxon>
        <taxon>Streptococcaceae</taxon>
        <taxon>Streptococcus</taxon>
    </lineage>
</organism>
<reference evidence="10 11" key="1">
    <citation type="submission" date="2019-04" db="EMBL/GenBank/DDBJ databases">
        <title>Genome analysis of Streptococcus suis strain WUSS425.</title>
        <authorList>
            <person name="Chen H."/>
            <person name="Gao X."/>
            <person name="Wu Z."/>
        </authorList>
    </citation>
    <scope>NUCLEOTIDE SEQUENCE [LARGE SCALE GENOMIC DNA]</scope>
    <source>
        <strain evidence="10 11">WUSS425</strain>
    </source>
</reference>
<evidence type="ECO:0000256" key="6">
    <source>
        <dbReference type="SAM" id="MobiDB-lite"/>
    </source>
</evidence>
<evidence type="ECO:0000256" key="7">
    <source>
        <dbReference type="SAM" id="Phobius"/>
    </source>
</evidence>
<keyword evidence="4" id="KW-0677">Repeat</keyword>
<sequence>MRKFNFGYRKVGKVLVACAVAVATFGVANVASAEEVAPASATTVEASVESVSVESVTPGTISTTTEANDVSNQAHVIGDISLSDVNSGFSNDSLTVDTTIVGSVSEGDYVDYTLHNLPLNPALANSDVSMANGEVIGRYTVVSSHYNDNYDDQNNPKPNTDAEKQALTTDTMKATSVVRVTFNQLASTLDNIRYSWSYTNVQEPHYIADKEYEYEKSVEVAGNKVISETVTVPAVYKDPIPRTHGEFGYSKVTNTGDGQNMEGTLSFGVRLKNGDSIPVGSTLSYRLPDDTLTFDVSKIEVGSIKRSSTSRGYFDEAQLNADRVVLNERGYANAKVVSVTPNEVVLEYTEALTASPSKTSFVFPVISNPTADQITNAGKTQHIPNTVVTLNGIDNPTEIDVQIEGAAINASGLLQRGSVVEINKTSDGVILSEMTLTDGEVVVGTPYNTQEQEETITGADGKIYRLIKKADNSVGTVQKGRTEVVNVYEEVKSSVFEDNFIEGTTTKLTDTATVVSKASVGSAYDSSAQEEVITLSDGKSYKLVSKATNSTGKVAETDTYLANYYSEIKGSVVVKFVDTAGNTISEDVVDTAESSTGVSYDTTDNKPTMILVKNADDTVTAYAFKEISDETSAETGKVVAGETVVIYVYEEVAIVPVKDVLNKDGESVDGGKATVGDVLTFVLDGSPISDGIQGGLWQYDLKDVLDTAKVEYIDGSVKVYAGEFADITLPDGSVLKADDDISSYVTIEYVDGVLTIKPTEEFYTILKDNGVEDLVDIDARFDVKVIADGTIENTLIQVGNGFEFKSNTTTTEAEVPVVETPEEPKAEEPVIEAETPVVEESKQSEASLPNTGTENSYALSVMGVIALFGSLLGLRKRKED</sequence>
<evidence type="ECO:0000259" key="9">
    <source>
        <dbReference type="PROSITE" id="PS50847"/>
    </source>
</evidence>
<accession>A0A4T2H6R8</accession>
<evidence type="ECO:0000256" key="5">
    <source>
        <dbReference type="ARBA" id="ARBA00023088"/>
    </source>
</evidence>
<evidence type="ECO:0000256" key="4">
    <source>
        <dbReference type="ARBA" id="ARBA00022737"/>
    </source>
</evidence>
<feature type="compositionally biased region" description="Low complexity" evidence="6">
    <location>
        <begin position="809"/>
        <end position="819"/>
    </location>
</feature>
<dbReference type="InterPro" id="IPR019931">
    <property type="entry name" value="LPXTG_anchor"/>
</dbReference>
<keyword evidence="7" id="KW-0472">Membrane</keyword>
<keyword evidence="7" id="KW-1133">Transmembrane helix</keyword>
<keyword evidence="7" id="KW-0812">Transmembrane</keyword>
<feature type="signal peptide" evidence="8">
    <location>
        <begin position="1"/>
        <end position="33"/>
    </location>
</feature>
<evidence type="ECO:0000256" key="2">
    <source>
        <dbReference type="ARBA" id="ARBA00022525"/>
    </source>
</evidence>
<keyword evidence="3 8" id="KW-0732">Signal</keyword>
<gene>
    <name evidence="10" type="ORF">FAJ34_05795</name>
</gene>
<dbReference type="NCBIfam" id="TIGR01167">
    <property type="entry name" value="LPXTG_anchor"/>
    <property type="match status" value="1"/>
</dbReference>
<dbReference type="Pfam" id="PF00746">
    <property type="entry name" value="Gram_pos_anchor"/>
    <property type="match status" value="1"/>
</dbReference>
<keyword evidence="2" id="KW-0964">Secreted</keyword>